<evidence type="ECO:0000259" key="2">
    <source>
        <dbReference type="Pfam" id="PF04324"/>
    </source>
</evidence>
<evidence type="ECO:0000256" key="1">
    <source>
        <dbReference type="ARBA" id="ARBA00023002"/>
    </source>
</evidence>
<evidence type="ECO:0000313" key="4">
    <source>
        <dbReference type="EMBL" id="KXV01706.1"/>
    </source>
</evidence>
<keyword evidence="1" id="KW-0560">Oxidoreductase</keyword>
<dbReference type="PIRSF" id="PIRSF037495">
    <property type="entry name" value="Opine_OX_OoxA/HcnB"/>
    <property type="match status" value="1"/>
</dbReference>
<dbReference type="PANTHER" id="PTHR42949">
    <property type="entry name" value="ANAEROBIC GLYCEROL-3-PHOSPHATE DEHYDROGENASE SUBUNIT B"/>
    <property type="match status" value="1"/>
</dbReference>
<dbReference type="Pfam" id="PF04324">
    <property type="entry name" value="Fer2_BFD"/>
    <property type="match status" value="1"/>
</dbReference>
<organism evidence="4 5">
    <name type="scientific">Gluconobacter potus</name>
    <dbReference type="NCBI Taxonomy" id="2724927"/>
    <lineage>
        <taxon>Bacteria</taxon>
        <taxon>Pseudomonadati</taxon>
        <taxon>Pseudomonadota</taxon>
        <taxon>Alphaproteobacteria</taxon>
        <taxon>Acetobacterales</taxon>
        <taxon>Acetobacteraceae</taxon>
        <taxon>Gluconobacter</taxon>
    </lineage>
</organism>
<feature type="domain" description="FAD/NAD(P)-binding" evidence="3">
    <location>
        <begin position="9"/>
        <end position="314"/>
    </location>
</feature>
<dbReference type="InterPro" id="IPR036188">
    <property type="entry name" value="FAD/NAD-bd_sf"/>
</dbReference>
<dbReference type="PATRIC" id="fig|442.7.peg.1758"/>
<reference evidence="4 5" key="1">
    <citation type="submission" date="2015-06" db="EMBL/GenBank/DDBJ databases">
        <title>Improved classification and identification of acetic acid bacteria using matrix-assisted laser desorption/ionization time-of-flight mass spectrometry; Gluconobacter nephelii and Gluconobacter uchimurae are later heterotypic synonyms of Gluconobacter japonicus and Gluconobacter oxydans, respectively.</title>
        <authorList>
            <person name="Li L."/>
            <person name="Cleenwerck I."/>
            <person name="De Vuyst L."/>
            <person name="Vandamme P."/>
        </authorList>
    </citation>
    <scope>NUCLEOTIDE SEQUENCE [LARGE SCALE GENOMIC DNA]</scope>
    <source>
        <strain evidence="4 5">LMG 1764</strain>
    </source>
</reference>
<dbReference type="GO" id="GO:0016491">
    <property type="term" value="F:oxidoreductase activity"/>
    <property type="evidence" value="ECO:0007669"/>
    <property type="project" value="UniProtKB-KW"/>
</dbReference>
<proteinExistence type="predicted"/>
<dbReference type="PANTHER" id="PTHR42949:SF3">
    <property type="entry name" value="ANAEROBIC GLYCEROL-3-PHOSPHATE DEHYDROGENASE SUBUNIT B"/>
    <property type="match status" value="1"/>
</dbReference>
<dbReference type="InterPro" id="IPR007419">
    <property type="entry name" value="BFD-like_2Fe2S-bd_dom"/>
</dbReference>
<dbReference type="PRINTS" id="PR00368">
    <property type="entry name" value="FADPNR"/>
</dbReference>
<feature type="domain" description="BFD-like [2Fe-2S]-binding" evidence="2">
    <location>
        <begin position="378"/>
        <end position="428"/>
    </location>
</feature>
<protein>
    <recommendedName>
        <fullName evidence="6">FAD/NAD(P)-binding oxidoreductase</fullName>
    </recommendedName>
</protein>
<dbReference type="RefSeq" id="WP_062494969.1">
    <property type="nucleotide sequence ID" value="NZ_LHZB01000107.1"/>
</dbReference>
<dbReference type="InterPro" id="IPR017224">
    <property type="entry name" value="Opine_Oxase_asu/HCN_bsu"/>
</dbReference>
<dbReference type="Gene3D" id="3.50.50.60">
    <property type="entry name" value="FAD/NAD(P)-binding domain"/>
    <property type="match status" value="2"/>
</dbReference>
<comment type="caution">
    <text evidence="4">The sequence shown here is derived from an EMBL/GenBank/DDBJ whole genome shotgun (WGS) entry which is preliminary data.</text>
</comment>
<gene>
    <name evidence="4" type="ORF">AD929_05285</name>
</gene>
<dbReference type="InterPro" id="IPR023753">
    <property type="entry name" value="FAD/NAD-binding_dom"/>
</dbReference>
<accession>A0A149QWM0</accession>
<dbReference type="CDD" id="cd19946">
    <property type="entry name" value="GlpA-like_Fer2_BFD-like"/>
    <property type="match status" value="1"/>
</dbReference>
<dbReference type="SUPFAM" id="SSF51905">
    <property type="entry name" value="FAD/NAD(P)-binding domain"/>
    <property type="match status" value="1"/>
</dbReference>
<evidence type="ECO:0000259" key="3">
    <source>
        <dbReference type="Pfam" id="PF07992"/>
    </source>
</evidence>
<dbReference type="AlphaFoldDB" id="A0A149QWM0"/>
<dbReference type="PRINTS" id="PR00411">
    <property type="entry name" value="PNDRDTASEI"/>
</dbReference>
<dbReference type="InterPro" id="IPR051691">
    <property type="entry name" value="Metab_Enz_Cyan_OpOx_G3PDH"/>
</dbReference>
<evidence type="ECO:0000313" key="5">
    <source>
        <dbReference type="Proteomes" id="UP000075573"/>
    </source>
</evidence>
<name>A0A149QWM0_9PROT</name>
<dbReference type="Proteomes" id="UP000075573">
    <property type="component" value="Unassembled WGS sequence"/>
</dbReference>
<dbReference type="Gene3D" id="1.10.10.1100">
    <property type="entry name" value="BFD-like [2Fe-2S]-binding domain"/>
    <property type="match status" value="1"/>
</dbReference>
<dbReference type="EMBL" id="LHZB01000107">
    <property type="protein sequence ID" value="KXV01706.1"/>
    <property type="molecule type" value="Genomic_DNA"/>
</dbReference>
<dbReference type="InterPro" id="IPR041854">
    <property type="entry name" value="BFD-like_2Fe2S-bd_dom_sf"/>
</dbReference>
<dbReference type="Pfam" id="PF07992">
    <property type="entry name" value="Pyr_redox_2"/>
    <property type="match status" value="1"/>
</dbReference>
<evidence type="ECO:0008006" key="6">
    <source>
        <dbReference type="Google" id="ProtNLM"/>
    </source>
</evidence>
<sequence length="473" mass="50083">MSSPDFSPVTVIGGGIAGATSAIALARHGFPVTLIDEQPAAGGQIFRAPSPYARQTVPPNHEFSGGDALRQKLAASPVDVRFSTRVWGLSPTLTLDLIGPDGIDQLPPSTVIVANGATERFLPFQGWTTPRISGLAGASILMRNGGTLPGQTVVVAGSGPLLFSVAHQVLELGGKVAAIVDAGHRSDWLRLGAMLSLDPARLTQATSWMLRLRKAGIPIHHRAHISAAQETETGLLLTISEMDHPERRHVYAADAAACGYGLKPSTLITRTAGVQHRHDHVGGYLEPVTDVAGRTSRPDIYVTGDAAGIRGMAVARLRGLITAHAIAQDRGVISARTYETLTRAPLRQLRRLEAVSRRMLPLMNAGSAIPAHLQDETIVCRCERVKAATLRSAIEAGAEDLNQLKAWTRCGMGPCQGRMCEDSARGLLTAACGNTPEEAGSFTARMPFFPLPLTAVTGTFAYSDIPLPKAAPL</sequence>